<keyword evidence="1" id="KW-0689">Ribosomal protein</keyword>
<name>K8Z7C9_9ENTE</name>
<dbReference type="InterPro" id="IPR003772">
    <property type="entry name" value="YceD"/>
</dbReference>
<accession>K8Z7C9</accession>
<dbReference type="EMBL" id="AMYT01000022">
    <property type="protein sequence ID" value="EKU26924.1"/>
    <property type="molecule type" value="Genomic_DNA"/>
</dbReference>
<dbReference type="STRING" id="1234409.C683_1199"/>
<dbReference type="AlphaFoldDB" id="K8Z7C9"/>
<dbReference type="RefSeq" id="WP_009492030.1">
    <property type="nucleotide sequence ID" value="NZ_AMYT01000022.1"/>
</dbReference>
<dbReference type="OrthoDB" id="9790372at2"/>
<organism evidence="1 2">
    <name type="scientific">Catellicoccus marimammalium M35/04/3</name>
    <dbReference type="NCBI Taxonomy" id="1234409"/>
    <lineage>
        <taxon>Bacteria</taxon>
        <taxon>Bacillati</taxon>
        <taxon>Bacillota</taxon>
        <taxon>Bacilli</taxon>
        <taxon>Lactobacillales</taxon>
        <taxon>Enterococcaceae</taxon>
        <taxon>Catellicoccus</taxon>
    </lineage>
</organism>
<evidence type="ECO:0000313" key="1">
    <source>
        <dbReference type="EMBL" id="EKU26924.1"/>
    </source>
</evidence>
<dbReference type="Pfam" id="PF02620">
    <property type="entry name" value="YceD"/>
    <property type="match status" value="1"/>
</dbReference>
<protein>
    <submittedName>
        <fullName evidence="1">Protein in cluster with ribosomal protein L32p, Firmicutes subfamily</fullName>
    </submittedName>
</protein>
<gene>
    <name evidence="1" type="ORF">C683_1199</name>
</gene>
<proteinExistence type="predicted"/>
<sequence length="186" mass="21270">MKWSIQELRKKNEAVVHIDETMDVKASLLARDDELIDVSPIHVQGDLVIEDSDFLLNANVTCEVTLPSSRSLTPVTVPLDFDFQEIYMTPEQDRNRPESLQDEIVFVLEKDLIDITEAVEDNLLLNLPIQVLSPEEEAGEDLPMGQGWEVILESDYEEQKKRTQEETVDPRLAKLSTLFAETEEEE</sequence>
<dbReference type="Proteomes" id="UP000016057">
    <property type="component" value="Unassembled WGS sequence"/>
</dbReference>
<dbReference type="eggNOG" id="COG1399">
    <property type="taxonomic scope" value="Bacteria"/>
</dbReference>
<keyword evidence="2" id="KW-1185">Reference proteome</keyword>
<keyword evidence="1" id="KW-0687">Ribonucleoprotein</keyword>
<comment type="caution">
    <text evidence="1">The sequence shown here is derived from an EMBL/GenBank/DDBJ whole genome shotgun (WGS) entry which is preliminary data.</text>
</comment>
<evidence type="ECO:0000313" key="2">
    <source>
        <dbReference type="Proteomes" id="UP000016057"/>
    </source>
</evidence>
<dbReference type="PATRIC" id="fig|1234409.3.peg.1151"/>
<dbReference type="GO" id="GO:0005840">
    <property type="term" value="C:ribosome"/>
    <property type="evidence" value="ECO:0007669"/>
    <property type="project" value="UniProtKB-KW"/>
</dbReference>
<reference evidence="1 2" key="1">
    <citation type="journal article" date="2013" name="Genome Announc.">
        <title>Draft Genome Sequence of Catellicoccus marimammalium, a Novel Species Commonly Found in Gull Feces.</title>
        <authorList>
            <person name="Weigand M.R."/>
            <person name="Ryu H."/>
            <person name="Bozcek L."/>
            <person name="Konstantinidis K.T."/>
            <person name="Santo Domingo J.W."/>
        </authorList>
    </citation>
    <scope>NUCLEOTIDE SEQUENCE [LARGE SCALE GENOMIC DNA]</scope>
    <source>
        <strain evidence="1 2">M35/04/3</strain>
    </source>
</reference>